<keyword evidence="2" id="KW-0238">DNA-binding</keyword>
<gene>
    <name evidence="5" type="ORF">BUALT_Bualt03G0095300</name>
</gene>
<dbReference type="GO" id="GO:0006313">
    <property type="term" value="P:DNA transposition"/>
    <property type="evidence" value="ECO:0007669"/>
    <property type="project" value="InterPro"/>
</dbReference>
<keyword evidence="1" id="KW-0815">Transposition</keyword>
<dbReference type="PANTHER" id="PTHR31973">
    <property type="entry name" value="POLYPROTEIN, PUTATIVE-RELATED"/>
    <property type="match status" value="1"/>
</dbReference>
<dbReference type="AlphaFoldDB" id="A0AAV6XSH8"/>
<evidence type="ECO:0000256" key="2">
    <source>
        <dbReference type="ARBA" id="ARBA00023125"/>
    </source>
</evidence>
<dbReference type="GO" id="GO:0003677">
    <property type="term" value="F:DNA binding"/>
    <property type="evidence" value="ECO:0007669"/>
    <property type="project" value="UniProtKB-KW"/>
</dbReference>
<dbReference type="Pfam" id="PF00872">
    <property type="entry name" value="Transposase_mut"/>
    <property type="match status" value="1"/>
</dbReference>
<keyword evidence="6" id="KW-1185">Reference proteome</keyword>
<proteinExistence type="predicted"/>
<name>A0AAV6XSH8_9LAMI</name>
<dbReference type="Proteomes" id="UP000826271">
    <property type="component" value="Unassembled WGS sequence"/>
</dbReference>
<evidence type="ECO:0000313" key="6">
    <source>
        <dbReference type="Proteomes" id="UP000826271"/>
    </source>
</evidence>
<feature type="domain" description="Transposase MuDR plant" evidence="4">
    <location>
        <begin position="61"/>
        <end position="124"/>
    </location>
</feature>
<comment type="caution">
    <text evidence="5">The sequence shown here is derived from an EMBL/GenBank/DDBJ whole genome shotgun (WGS) entry which is preliminary data.</text>
</comment>
<dbReference type="GO" id="GO:0004803">
    <property type="term" value="F:transposase activity"/>
    <property type="evidence" value="ECO:0007669"/>
    <property type="project" value="InterPro"/>
</dbReference>
<dbReference type="EMBL" id="WHWC01000003">
    <property type="protein sequence ID" value="KAG8385919.1"/>
    <property type="molecule type" value="Genomic_DNA"/>
</dbReference>
<dbReference type="InterPro" id="IPR001207">
    <property type="entry name" value="Transposase_mutator"/>
</dbReference>
<evidence type="ECO:0000256" key="3">
    <source>
        <dbReference type="ARBA" id="ARBA00023172"/>
    </source>
</evidence>
<accession>A0AAV6XSH8</accession>
<evidence type="ECO:0000259" key="4">
    <source>
        <dbReference type="Pfam" id="PF03108"/>
    </source>
</evidence>
<evidence type="ECO:0000256" key="1">
    <source>
        <dbReference type="ARBA" id="ARBA00022578"/>
    </source>
</evidence>
<evidence type="ECO:0000313" key="5">
    <source>
        <dbReference type="EMBL" id="KAG8385919.1"/>
    </source>
</evidence>
<dbReference type="InterPro" id="IPR004332">
    <property type="entry name" value="Transposase_MuDR"/>
</dbReference>
<dbReference type="PANTHER" id="PTHR31973:SF187">
    <property type="entry name" value="MUTATOR TRANSPOSASE MUDRA PROTEIN"/>
    <property type="match status" value="1"/>
</dbReference>
<sequence length="347" mass="39195">MVGMVVGLGGGFGVEMMVDLGGSFGDKNGGNGGGFGSWSSVLESQSENDLQPKMLSLWQDTIIGVGQMFERVEDFRASLQKYAIAHHMAYTFVKNEPSRVTTKCKAAECKWRIHACQVQNTDVLRIKIFNNSHSCDPRLHQYMHPQASKKLIASLVEDKLKDTPRYRAREIINDIIGTNPGSHAVWETFENDRFKSLFILFYAQIVGFKNGCRPLLLIDGMFGKEHYKIVIGEVEGLTIISDRHKGLLDTVSEVFPNFYHAICVHHLIANLMNSLSGKVRKETKKIIKNPVYASANSLRVEEFDKNMNKIKKISLDAFVWLKDSEPYRWAEIYARGCRFGHLTTNVA</sequence>
<keyword evidence="3" id="KW-0233">DNA recombination</keyword>
<organism evidence="5 6">
    <name type="scientific">Buddleja alternifolia</name>
    <dbReference type="NCBI Taxonomy" id="168488"/>
    <lineage>
        <taxon>Eukaryota</taxon>
        <taxon>Viridiplantae</taxon>
        <taxon>Streptophyta</taxon>
        <taxon>Embryophyta</taxon>
        <taxon>Tracheophyta</taxon>
        <taxon>Spermatophyta</taxon>
        <taxon>Magnoliopsida</taxon>
        <taxon>eudicotyledons</taxon>
        <taxon>Gunneridae</taxon>
        <taxon>Pentapetalae</taxon>
        <taxon>asterids</taxon>
        <taxon>lamiids</taxon>
        <taxon>Lamiales</taxon>
        <taxon>Scrophulariaceae</taxon>
        <taxon>Buddlejeae</taxon>
        <taxon>Buddleja</taxon>
    </lineage>
</organism>
<dbReference type="Pfam" id="PF03108">
    <property type="entry name" value="DBD_Tnp_Mut"/>
    <property type="match status" value="1"/>
</dbReference>
<protein>
    <recommendedName>
        <fullName evidence="4">Transposase MuDR plant domain-containing protein</fullName>
    </recommendedName>
</protein>
<reference evidence="5" key="1">
    <citation type="submission" date="2019-10" db="EMBL/GenBank/DDBJ databases">
        <authorList>
            <person name="Zhang R."/>
            <person name="Pan Y."/>
            <person name="Wang J."/>
            <person name="Ma R."/>
            <person name="Yu S."/>
        </authorList>
    </citation>
    <scope>NUCLEOTIDE SEQUENCE</scope>
    <source>
        <strain evidence="5">LA-IB0</strain>
        <tissue evidence="5">Leaf</tissue>
    </source>
</reference>